<dbReference type="Gene3D" id="3.80.10.10">
    <property type="entry name" value="Ribonuclease Inhibitor"/>
    <property type="match status" value="2"/>
</dbReference>
<feature type="domain" description="FBD" evidence="1">
    <location>
        <begin position="447"/>
        <end position="512"/>
    </location>
</feature>
<keyword evidence="3" id="KW-1185">Reference proteome</keyword>
<evidence type="ECO:0000259" key="1">
    <source>
        <dbReference type="SMART" id="SM00579"/>
    </source>
</evidence>
<dbReference type="InterPro" id="IPR013101">
    <property type="entry name" value="LRR_PRU1-like"/>
</dbReference>
<evidence type="ECO:0000313" key="2">
    <source>
        <dbReference type="EMBL" id="CAH8384112.1"/>
    </source>
</evidence>
<dbReference type="Pfam" id="PF07723">
    <property type="entry name" value="LRR_2"/>
    <property type="match status" value="1"/>
</dbReference>
<dbReference type="Pfam" id="PF24758">
    <property type="entry name" value="LRR_At5g56370"/>
    <property type="match status" value="2"/>
</dbReference>
<proteinExistence type="predicted"/>
<organism evidence="2 3">
    <name type="scientific">Eruca vesicaria subsp. sativa</name>
    <name type="common">Garden rocket</name>
    <name type="synonym">Eruca sativa</name>
    <dbReference type="NCBI Taxonomy" id="29727"/>
    <lineage>
        <taxon>Eukaryota</taxon>
        <taxon>Viridiplantae</taxon>
        <taxon>Streptophyta</taxon>
        <taxon>Embryophyta</taxon>
        <taxon>Tracheophyta</taxon>
        <taxon>Spermatophyta</taxon>
        <taxon>Magnoliopsida</taxon>
        <taxon>eudicotyledons</taxon>
        <taxon>Gunneridae</taxon>
        <taxon>Pentapetalae</taxon>
        <taxon>rosids</taxon>
        <taxon>malvids</taxon>
        <taxon>Brassicales</taxon>
        <taxon>Brassicaceae</taxon>
        <taxon>Brassiceae</taxon>
        <taxon>Eruca</taxon>
    </lineage>
</organism>
<name>A0ABC8LK95_ERUVS</name>
<dbReference type="SUPFAM" id="SSF52058">
    <property type="entry name" value="L domain-like"/>
    <property type="match status" value="1"/>
</dbReference>
<evidence type="ECO:0000313" key="3">
    <source>
        <dbReference type="Proteomes" id="UP001642260"/>
    </source>
</evidence>
<dbReference type="Pfam" id="PF08387">
    <property type="entry name" value="FBD"/>
    <property type="match status" value="1"/>
</dbReference>
<dbReference type="SMART" id="SM00579">
    <property type="entry name" value="FBD"/>
    <property type="match status" value="1"/>
</dbReference>
<dbReference type="InterPro" id="IPR032675">
    <property type="entry name" value="LRR_dom_sf"/>
</dbReference>
<accession>A0ABC8LK95</accession>
<dbReference type="PANTHER" id="PTHR31900">
    <property type="entry name" value="F-BOX/RNI SUPERFAMILY PROTEIN-RELATED"/>
    <property type="match status" value="1"/>
</dbReference>
<protein>
    <recommendedName>
        <fullName evidence="1">FBD domain-containing protein</fullName>
    </recommendedName>
</protein>
<dbReference type="PANTHER" id="PTHR31900:SF36">
    <property type="entry name" value="F-BOX DOMAIN-CONTAINING PROTEIN"/>
    <property type="match status" value="1"/>
</dbReference>
<comment type="caution">
    <text evidence="2">The sequence shown here is derived from an EMBL/GenBank/DDBJ whole genome shotgun (WGS) entry which is preliminary data.</text>
</comment>
<dbReference type="EMBL" id="CAKOAT010601821">
    <property type="protein sequence ID" value="CAH8384112.1"/>
    <property type="molecule type" value="Genomic_DNA"/>
</dbReference>
<gene>
    <name evidence="2" type="ORF">ERUC_LOCUS36595</name>
</gene>
<dbReference type="InterPro" id="IPR055411">
    <property type="entry name" value="LRR_FXL15/At3g58940/PEG3-like"/>
</dbReference>
<dbReference type="InterPro" id="IPR050232">
    <property type="entry name" value="FBL13/AtMIF1-like"/>
</dbReference>
<reference evidence="2 3" key="1">
    <citation type="submission" date="2022-03" db="EMBL/GenBank/DDBJ databases">
        <authorList>
            <person name="Macdonald S."/>
            <person name="Ahmed S."/>
            <person name="Newling K."/>
        </authorList>
    </citation>
    <scope>NUCLEOTIDE SEQUENCE [LARGE SCALE GENOMIC DNA]</scope>
</reference>
<dbReference type="AlphaFoldDB" id="A0ABC8LK95"/>
<sequence>MVKQRLNELPDELIVTILSMLPTFKESVATRLISKRYEDPWKLAPDVTLEDDDEESVMTFLYGSLLSKDSPILDKLHLKLTKNHSASAIDFWVQTAVNRNVRKLRFDLFGGTLELPNCLSTCTTLKSLILREVSIKVVPDRFSLPSLKSLHLFSVNFSNYQSVPSLLKTCPHLEYLVINQTSYVTYDGESAPLWFYLSSLKSLHLCSVIFSGSHSLTRLLRSCRVLKSLVINQTKCDYEMFEVVFPPWSGLSTIKTLHLSSVNFSSDESVEKLLESCKALEDLVITRTKDDNVSLFNITVPTLKSLSINNVKVKGDDATGFVINAPALERLNIKDTVSDYLMFYHMPEVTTASIEVVCDQSENLVGSLTFIQHLSLCSPISTPYISGAVFFFLEHLELCTCSAIWANLLGSILNDAPRLQSIKLMSKCSGRFKRPMELWTTPTVVPECLLKHLEMFEWREYDGTEQERKVAAYILGNATCLKMATFSTSCRDKYTVLQKMSRVSEICRLEFE</sequence>
<dbReference type="InterPro" id="IPR006566">
    <property type="entry name" value="FBD"/>
</dbReference>
<dbReference type="Proteomes" id="UP001642260">
    <property type="component" value="Unassembled WGS sequence"/>
</dbReference>